<reference evidence="2" key="7">
    <citation type="journal article" date="2005" name="Science">
        <title>The Transcriptional Landscape of the Mammalian Genome.</title>
        <authorList>
            <consortium name="The FANTOM Consortium"/>
            <consortium name="Riken Genome Exploration Research Group and Genome Science Group (Genome Network Project Core Group)"/>
        </authorList>
    </citation>
    <scope>NUCLEOTIDE SEQUENCE</scope>
    <source>
        <strain evidence="2">C57BL/6J</strain>
        <tissue evidence="2">Spinal cord</tissue>
    </source>
</reference>
<keyword evidence="1" id="KW-0472">Membrane</keyword>
<dbReference type="AGR" id="MGI:2144320"/>
<reference evidence="2" key="6">
    <citation type="submission" date="2004-03" db="EMBL/GenBank/DDBJ databases">
        <authorList>
            <person name="Arakawa T."/>
            <person name="Carninci P."/>
            <person name="Fukuda S."/>
            <person name="Hashizume W."/>
            <person name="Hayashida K."/>
            <person name="Hori F."/>
            <person name="Iida J."/>
            <person name="Imamura K."/>
            <person name="Imotani K."/>
            <person name="Itoh M."/>
            <person name="Kanagawa S."/>
            <person name="Kawai J."/>
            <person name="Kojima M."/>
            <person name="Konno H."/>
            <person name="Murata M."/>
            <person name="Nakamura M."/>
            <person name="Ninomiya N."/>
            <person name="Nishiyori H."/>
            <person name="Nomura K."/>
            <person name="Ohno M."/>
            <person name="Sakazume N."/>
            <person name="Sano H."/>
            <person name="Sasaki D."/>
            <person name="Shibata K."/>
            <person name="Shiraki T."/>
            <person name="Tagami M."/>
            <person name="Tagami Y."/>
            <person name="Waki K."/>
            <person name="Watahiki A."/>
            <person name="Muramatsu M."/>
            <person name="Hayashizaki Y."/>
        </authorList>
    </citation>
    <scope>NUCLEOTIDE SEQUENCE</scope>
    <source>
        <strain evidence="2">C57BL/6J</strain>
        <tissue evidence="2">Spinal cord</tissue>
    </source>
</reference>
<accession>Q3UUA7</accession>
<feature type="transmembrane region" description="Helical" evidence="1">
    <location>
        <begin position="24"/>
        <end position="42"/>
    </location>
</feature>
<keyword evidence="1" id="KW-0812">Transmembrane</keyword>
<keyword evidence="1" id="KW-1133">Transmembrane helix</keyword>
<dbReference type="EMBL" id="AK138613">
    <property type="protein sequence ID" value="BAE23720.1"/>
    <property type="molecule type" value="mRNA"/>
</dbReference>
<dbReference type="MGI" id="MGI:2144320">
    <property type="gene designation" value="A530017D24Rik"/>
</dbReference>
<evidence type="ECO:0000256" key="1">
    <source>
        <dbReference type="SAM" id="Phobius"/>
    </source>
</evidence>
<name>Q3UUA7_MOUSE</name>
<reference evidence="2" key="1">
    <citation type="journal article" date="1999" name="Methods Enzymol.">
        <title>High-efficiency full-length cDNA cloning.</title>
        <authorList>
            <person name="Carninci P."/>
            <person name="Hayashizaki Y."/>
        </authorList>
    </citation>
    <scope>NUCLEOTIDE SEQUENCE</scope>
    <source>
        <strain evidence="2">C57BL/6J</strain>
        <tissue evidence="2">Spinal cord</tissue>
    </source>
</reference>
<reference evidence="2" key="8">
    <citation type="journal article" date="2005" name="Science">
        <title>Antisense Transcription in the Mammalian Transcriptome.</title>
        <authorList>
            <consortium name="RIKEN Genome Exploration Research Group and Genome Science Group (Genome Network Project Core Group) and the FANTOM Consortium"/>
        </authorList>
    </citation>
    <scope>NUCLEOTIDE SEQUENCE</scope>
    <source>
        <strain evidence="2">C57BL/6J</strain>
        <tissue evidence="2">Spinal cord</tissue>
    </source>
</reference>
<reference evidence="2" key="3">
    <citation type="journal article" date="2000" name="Genome Res.">
        <title>RIKEN integrated sequence analysis (RISA) system--384-format sequencing pipeline with 384 multicapillary sequencer.</title>
        <authorList>
            <person name="Shibata K."/>
            <person name="Itoh M."/>
            <person name="Aizawa K."/>
            <person name="Nagaoka S."/>
            <person name="Sasaki N."/>
            <person name="Carninci P."/>
            <person name="Konno H."/>
            <person name="Akiyama J."/>
            <person name="Nishi K."/>
            <person name="Kitsunai T."/>
            <person name="Tashiro H."/>
            <person name="Itoh M."/>
            <person name="Sumi N."/>
            <person name="Ishii Y."/>
            <person name="Nakamura S."/>
            <person name="Hazama M."/>
            <person name="Nishine T."/>
            <person name="Harada A."/>
            <person name="Yamamoto R."/>
            <person name="Matsumoto H."/>
            <person name="Sakaguchi S."/>
            <person name="Ikegami T."/>
            <person name="Kashiwagi K."/>
            <person name="Fujiwake S."/>
            <person name="Inoue K."/>
            <person name="Togawa Y."/>
            <person name="Izawa M."/>
            <person name="Ohara E."/>
            <person name="Watahiki M."/>
            <person name="Yoneda Y."/>
            <person name="Ishikawa T."/>
            <person name="Ozawa K."/>
            <person name="Tanaka T."/>
            <person name="Matsuura S."/>
            <person name="Kawai J."/>
            <person name="Okazaki Y."/>
            <person name="Muramatsu M."/>
            <person name="Inoue Y."/>
            <person name="Kira A."/>
            <person name="Hayashizaki Y."/>
        </authorList>
    </citation>
    <scope>NUCLEOTIDE SEQUENCE</scope>
    <source>
        <strain evidence="2">C57BL/6J</strain>
        <tissue evidence="2">Spinal cord</tissue>
    </source>
</reference>
<dbReference type="AlphaFoldDB" id="Q3UUA7"/>
<gene>
    <name evidence="3" type="primary">A530017D24Rik</name>
</gene>
<evidence type="ECO:0000313" key="3">
    <source>
        <dbReference type="MGI" id="MGI:2144320"/>
    </source>
</evidence>
<organism evidence="2">
    <name type="scientific">Mus musculus</name>
    <name type="common">Mouse</name>
    <dbReference type="NCBI Taxonomy" id="10090"/>
    <lineage>
        <taxon>Eukaryota</taxon>
        <taxon>Metazoa</taxon>
        <taxon>Chordata</taxon>
        <taxon>Craniata</taxon>
        <taxon>Vertebrata</taxon>
        <taxon>Euteleostomi</taxon>
        <taxon>Mammalia</taxon>
        <taxon>Eutheria</taxon>
        <taxon>Euarchontoglires</taxon>
        <taxon>Glires</taxon>
        <taxon>Rodentia</taxon>
        <taxon>Myomorpha</taxon>
        <taxon>Muroidea</taxon>
        <taxon>Muridae</taxon>
        <taxon>Murinae</taxon>
        <taxon>Mus</taxon>
        <taxon>Mus</taxon>
    </lineage>
</organism>
<reference evidence="2" key="2">
    <citation type="journal article" date="2000" name="Genome Res.">
        <title>Normalization and subtraction of cap-trapper-selected cDNAs to prepare full-length cDNA libraries for rapid discovery of new genes.</title>
        <authorList>
            <person name="Carninci P."/>
            <person name="Shibata Y."/>
            <person name="Hayatsu N."/>
            <person name="Sugahara Y."/>
            <person name="Shibata K."/>
            <person name="Itoh M."/>
            <person name="Konno H."/>
            <person name="Okazaki Y."/>
            <person name="Muramatsu M."/>
            <person name="Hayashizaki Y."/>
        </authorList>
    </citation>
    <scope>NUCLEOTIDE SEQUENCE</scope>
    <source>
        <strain evidence="2">C57BL/6J</strain>
        <tissue evidence="2">Spinal cord</tissue>
    </source>
</reference>
<sequence>MASHIYSLCEPQKGKFCAVPSFSYLNELGVGAFLFCFVLFFYKSRTERFLIIPGKHPLTSTRVHLQTSLSKSYFKSNKQVVPW</sequence>
<reference evidence="2" key="4">
    <citation type="journal article" date="2001" name="Nature">
        <title>Functional annotation of a full-length mouse cDNA collection.</title>
        <authorList>
            <consortium name="The RIKEN Genome Exploration Research Group Phase II Team and the FANTOM Consortium"/>
        </authorList>
    </citation>
    <scope>NUCLEOTIDE SEQUENCE</scope>
    <source>
        <strain evidence="2">C57BL/6J</strain>
        <tissue evidence="2">Spinal cord</tissue>
    </source>
</reference>
<evidence type="ECO:0000313" key="2">
    <source>
        <dbReference type="EMBL" id="BAE23720.1"/>
    </source>
</evidence>
<reference evidence="2" key="5">
    <citation type="journal article" date="2002" name="Nature">
        <title>Analysis of the mouse transcriptome based on functional annotation of 60,770 full-length cDNAs.</title>
        <authorList>
            <consortium name="The FANTOM Consortium and the RIKEN Genome Exploration Research Group Phase I and II Team"/>
        </authorList>
    </citation>
    <scope>NUCLEOTIDE SEQUENCE</scope>
    <source>
        <strain evidence="2">C57BL/6J</strain>
        <tissue evidence="2">Spinal cord</tissue>
    </source>
</reference>
<protein>
    <submittedName>
        <fullName evidence="2">Uncharacterized protein</fullName>
    </submittedName>
</protein>
<proteinExistence type="evidence at transcript level"/>